<feature type="transmembrane region" description="Helical" evidence="2">
    <location>
        <begin position="60"/>
        <end position="84"/>
    </location>
</feature>
<dbReference type="Proteomes" id="UP001642520">
    <property type="component" value="Unassembled WGS sequence"/>
</dbReference>
<dbReference type="PROSITE" id="PS50004">
    <property type="entry name" value="C2"/>
    <property type="match status" value="2"/>
</dbReference>
<feature type="region of interest" description="Disordered" evidence="1">
    <location>
        <begin position="500"/>
        <end position="529"/>
    </location>
</feature>
<feature type="compositionally biased region" description="Pro residues" evidence="1">
    <location>
        <begin position="509"/>
        <end position="518"/>
    </location>
</feature>
<sequence>MKGGRGGGGGRKGIGLGRRWRSWSIWHRNRGHDCSYSSNGCRGSEPSSDSLGLNWLSRTMGWILAVLAVFLVVFVVAGAALALYRRCIGRQWGTRKIWNVCEEWRQRLSWLWAPREEKVGLVKAQHPTAQTIPGLYRQPGNTSQHLLHSDSDLRLDAQGAFTRFESVDRDLHPPLGTTTGNTIPPQPLRPAPQERPTPRSRPSPLQTSSTIDYLRMQESGPGPLTPPPSLQRPPIPSRSTGPSVFLFQNEPVKNYGLYKTSNDHGTFRFDAEATKTMTENIQMTPYGSQNHADSRLRYDLDEERRKESRSNNPYRQFDASVESTRIRYGVHGVPIANLDDKGEEEENTSYGSYDIVQRSHMIRQHVRNDSRGSPNSFGITNSSNAASQTIVGSIYGSEELSKMLQSTQSLGNDLDRKSNEMQSIEMTPFRSSSLQDDIGSSYLFRESEGLQKVSQYIQSLPDLPIYETINELGLGERQDTCCTDHMLYSDAIQESINAMKVNSESASSPVPPPPAPPDPPKDVPKKDGLTTGERIFNALRLVTSQSYIDASEFFNSAVSSAQQVQRFTFPPRSPSLVEENTSDQLHDEVQDIYAENDSDVVDRDGSRRSSDLYSPELNLEAHRTAQEVYNSLQDPPSSPLLVKDHTQEVYTYMTDPSFTRTSEDILNSIEQRRKSMERLNGIHEFNELDETDSLRKRNNQDYYTALEEMQLKRKFSQGFISNYTMNDYNEISPGSRRGSQGPEPEPPPDESNLKRAISCESVCSDTSVVLNDLEEAPVVGHVCITVQYDRWGGRGADSEGGLAVSVLEVRQLVSPDGQPAQDTFARVCLLPNRQFNVKTRLYRGSPSPSYQKNFLFPLDDGPTGKTLLIEVFIDETSIGGGTSLLGEARLRLGTAPRAPATTWLALIGSAFPTPRLGELMFSLSYLQTAERLTLVVVKARNLRGANTAPGDFFVKVYLLQQGKKIHKKRTSVKKGEESPIFNEAIIFNVPSHILQNIQIRLTVAEVNGDQGVNSKPYSVGHIIVGPTSTGRAFVHWRQMLAAQRRPVAMWHPLRK</sequence>
<feature type="compositionally biased region" description="Pro residues" evidence="1">
    <location>
        <begin position="184"/>
        <end position="201"/>
    </location>
</feature>
<dbReference type="EMBL" id="CAXAJV020001287">
    <property type="protein sequence ID" value="CAL7936421.1"/>
    <property type="molecule type" value="Genomic_DNA"/>
</dbReference>
<name>A0ABP1N9W1_XYLVO</name>
<evidence type="ECO:0000313" key="4">
    <source>
        <dbReference type="EMBL" id="CAL7936421.1"/>
    </source>
</evidence>
<evidence type="ECO:0000259" key="3">
    <source>
        <dbReference type="PROSITE" id="PS50004"/>
    </source>
</evidence>
<evidence type="ECO:0000313" key="5">
    <source>
        <dbReference type="Proteomes" id="UP001642520"/>
    </source>
</evidence>
<feature type="region of interest" description="Disordered" evidence="1">
    <location>
        <begin position="726"/>
        <end position="753"/>
    </location>
</feature>
<dbReference type="InterPro" id="IPR035892">
    <property type="entry name" value="C2_domain_sf"/>
</dbReference>
<proteinExistence type="predicted"/>
<feature type="domain" description="C2" evidence="3">
    <location>
        <begin position="915"/>
        <end position="1051"/>
    </location>
</feature>
<feature type="compositionally biased region" description="Basic and acidic residues" evidence="1">
    <location>
        <begin position="519"/>
        <end position="528"/>
    </location>
</feature>
<reference evidence="4 5" key="1">
    <citation type="submission" date="2024-08" db="EMBL/GenBank/DDBJ databases">
        <authorList>
            <person name="Will J Nash"/>
            <person name="Angela Man"/>
            <person name="Seanna McTaggart"/>
            <person name="Kendall Baker"/>
            <person name="Tom Barker"/>
            <person name="Leah Catchpole"/>
            <person name="Alex Durrant"/>
            <person name="Karim Gharbi"/>
            <person name="Naomi Irish"/>
            <person name="Gemy Kaithakottil"/>
            <person name="Debby Ku"/>
            <person name="Aaliyah Providence"/>
            <person name="Felix Shaw"/>
            <person name="David Swarbreck"/>
            <person name="Chris Watkins"/>
            <person name="Ann M. McCartney"/>
            <person name="Giulio Formenti"/>
            <person name="Alice Mouton"/>
            <person name="Noel Vella"/>
            <person name="Bjorn M von Reumont"/>
            <person name="Adriana Vella"/>
            <person name="Wilfried Haerty"/>
        </authorList>
    </citation>
    <scope>NUCLEOTIDE SEQUENCE [LARGE SCALE GENOMIC DNA]</scope>
</reference>
<keyword evidence="2" id="KW-0812">Transmembrane</keyword>
<feature type="compositionally biased region" description="Pro residues" evidence="1">
    <location>
        <begin position="223"/>
        <end position="236"/>
    </location>
</feature>
<dbReference type="Gene3D" id="2.60.40.150">
    <property type="entry name" value="C2 domain"/>
    <property type="match status" value="2"/>
</dbReference>
<evidence type="ECO:0000256" key="1">
    <source>
        <dbReference type="SAM" id="MobiDB-lite"/>
    </source>
</evidence>
<comment type="caution">
    <text evidence="4">The sequence shown here is derived from an EMBL/GenBank/DDBJ whole genome shotgun (WGS) entry which is preliminary data.</text>
</comment>
<keyword evidence="2" id="KW-0472">Membrane</keyword>
<feature type="region of interest" description="Disordered" evidence="1">
    <location>
        <begin position="166"/>
        <end position="244"/>
    </location>
</feature>
<feature type="domain" description="C2" evidence="3">
    <location>
        <begin position="778"/>
        <end position="904"/>
    </location>
</feature>
<protein>
    <recommendedName>
        <fullName evidence="3">C2 domain-containing protein</fullName>
    </recommendedName>
</protein>
<keyword evidence="5" id="KW-1185">Reference proteome</keyword>
<keyword evidence="2" id="KW-1133">Transmembrane helix</keyword>
<gene>
    <name evidence="4" type="ORF">XYLVIOL_LOCUS2149</name>
</gene>
<evidence type="ECO:0000256" key="2">
    <source>
        <dbReference type="SAM" id="Phobius"/>
    </source>
</evidence>
<dbReference type="InterPro" id="IPR000008">
    <property type="entry name" value="C2_dom"/>
</dbReference>
<accession>A0ABP1N9W1</accession>
<dbReference type="SUPFAM" id="SSF49562">
    <property type="entry name" value="C2 domain (Calcium/lipid-binding domain, CaLB)"/>
    <property type="match status" value="2"/>
</dbReference>
<dbReference type="PANTHER" id="PTHR10024:SF252">
    <property type="entry name" value="SYNAPTOTAGMIN-12"/>
    <property type="match status" value="1"/>
</dbReference>
<dbReference type="Pfam" id="PF00168">
    <property type="entry name" value="C2"/>
    <property type="match status" value="2"/>
</dbReference>
<dbReference type="CDD" id="cd00030">
    <property type="entry name" value="C2"/>
    <property type="match status" value="1"/>
</dbReference>
<dbReference type="SMART" id="SM00239">
    <property type="entry name" value="C2"/>
    <property type="match status" value="2"/>
</dbReference>
<dbReference type="PANTHER" id="PTHR10024">
    <property type="entry name" value="SYNAPTOTAGMIN"/>
    <property type="match status" value="1"/>
</dbReference>
<organism evidence="4 5">
    <name type="scientific">Xylocopa violacea</name>
    <name type="common">Violet carpenter bee</name>
    <name type="synonym">Apis violacea</name>
    <dbReference type="NCBI Taxonomy" id="135666"/>
    <lineage>
        <taxon>Eukaryota</taxon>
        <taxon>Metazoa</taxon>
        <taxon>Ecdysozoa</taxon>
        <taxon>Arthropoda</taxon>
        <taxon>Hexapoda</taxon>
        <taxon>Insecta</taxon>
        <taxon>Pterygota</taxon>
        <taxon>Neoptera</taxon>
        <taxon>Endopterygota</taxon>
        <taxon>Hymenoptera</taxon>
        <taxon>Apocrita</taxon>
        <taxon>Aculeata</taxon>
        <taxon>Apoidea</taxon>
        <taxon>Anthophila</taxon>
        <taxon>Apidae</taxon>
        <taxon>Xylocopa</taxon>
        <taxon>Xylocopa</taxon>
    </lineage>
</organism>